<dbReference type="EMBL" id="JAZGSY010000010">
    <property type="protein sequence ID" value="KAL1843734.1"/>
    <property type="molecule type" value="Genomic_DNA"/>
</dbReference>
<keyword evidence="2" id="KW-1185">Reference proteome</keyword>
<name>A0ABR3VP93_HUMIN</name>
<organism evidence="1 2">
    <name type="scientific">Humicola insolens</name>
    <name type="common">Soft-rot fungus</name>
    <dbReference type="NCBI Taxonomy" id="85995"/>
    <lineage>
        <taxon>Eukaryota</taxon>
        <taxon>Fungi</taxon>
        <taxon>Dikarya</taxon>
        <taxon>Ascomycota</taxon>
        <taxon>Pezizomycotina</taxon>
        <taxon>Sordariomycetes</taxon>
        <taxon>Sordariomycetidae</taxon>
        <taxon>Sordariales</taxon>
        <taxon>Chaetomiaceae</taxon>
        <taxon>Mycothermus</taxon>
    </lineage>
</organism>
<gene>
    <name evidence="1" type="ORF">VTJ49DRAFT_115</name>
</gene>
<dbReference type="Proteomes" id="UP001583172">
    <property type="component" value="Unassembled WGS sequence"/>
</dbReference>
<evidence type="ECO:0000313" key="1">
    <source>
        <dbReference type="EMBL" id="KAL1843734.1"/>
    </source>
</evidence>
<protein>
    <submittedName>
        <fullName evidence="1">Uncharacterized protein</fullName>
    </submittedName>
</protein>
<accession>A0ABR3VP93</accession>
<sequence length="167" mass="18858">MPTAVPALDQSYPEGVDEENPPAFIMMPMVPHELTIEQLRLALRSSSAHDEETVDQVANPLLEDMKQTSRYEAERLTGEALTRAFYSMVEAQTTYGILARSDALIFLKIDWNDPPTLFYHFSEPQAEMAKQAKDEDGLLYCSYLSQVLAFALSTLESQKHKWQKLGG</sequence>
<reference evidence="1 2" key="1">
    <citation type="journal article" date="2024" name="Commun. Biol.">
        <title>Comparative genomic analysis of thermophilic fungi reveals convergent evolutionary adaptations and gene losses.</title>
        <authorList>
            <person name="Steindorff A.S."/>
            <person name="Aguilar-Pontes M.V."/>
            <person name="Robinson A.J."/>
            <person name="Andreopoulos B."/>
            <person name="LaButti K."/>
            <person name="Kuo A."/>
            <person name="Mondo S."/>
            <person name="Riley R."/>
            <person name="Otillar R."/>
            <person name="Haridas S."/>
            <person name="Lipzen A."/>
            <person name="Grimwood J."/>
            <person name="Schmutz J."/>
            <person name="Clum A."/>
            <person name="Reid I.D."/>
            <person name="Moisan M.C."/>
            <person name="Butler G."/>
            <person name="Nguyen T.T.M."/>
            <person name="Dewar K."/>
            <person name="Conant G."/>
            <person name="Drula E."/>
            <person name="Henrissat B."/>
            <person name="Hansel C."/>
            <person name="Singer S."/>
            <person name="Hutchinson M.I."/>
            <person name="de Vries R.P."/>
            <person name="Natvig D.O."/>
            <person name="Powell A.J."/>
            <person name="Tsang A."/>
            <person name="Grigoriev I.V."/>
        </authorList>
    </citation>
    <scope>NUCLEOTIDE SEQUENCE [LARGE SCALE GENOMIC DNA]</scope>
    <source>
        <strain evidence="1 2">CBS 620.91</strain>
    </source>
</reference>
<proteinExistence type="predicted"/>
<evidence type="ECO:0000313" key="2">
    <source>
        <dbReference type="Proteomes" id="UP001583172"/>
    </source>
</evidence>
<comment type="caution">
    <text evidence="1">The sequence shown here is derived from an EMBL/GenBank/DDBJ whole genome shotgun (WGS) entry which is preliminary data.</text>
</comment>